<proteinExistence type="predicted"/>
<sequence>MIAVAHNKMRQIPVRPGAPGQSPARKKALNQSSQTKKQALTKDLCSDITGAENTLSGSQ</sequence>
<reference evidence="2 3" key="1">
    <citation type="submission" date="2017-03" db="EMBL/GenBank/DDBJ databases">
        <authorList>
            <person name="Afonso C.L."/>
            <person name="Miller P.J."/>
            <person name="Scott M.A."/>
            <person name="Spackman E."/>
            <person name="Goraichik I."/>
            <person name="Dimitrov K.M."/>
            <person name="Suarez D.L."/>
            <person name="Swayne D.E."/>
        </authorList>
    </citation>
    <scope>NUCLEOTIDE SEQUENCE [LARGE SCALE GENOMIC DNA]</scope>
    <source>
        <strain evidence="2 3">ATCC 51113</strain>
    </source>
</reference>
<feature type="region of interest" description="Disordered" evidence="1">
    <location>
        <begin position="1"/>
        <end position="40"/>
    </location>
</feature>
<dbReference type="EMBL" id="NAEW01000023">
    <property type="protein sequence ID" value="OQM39427.1"/>
    <property type="molecule type" value="Genomic_DNA"/>
</dbReference>
<comment type="caution">
    <text evidence="2">The sequence shown here is derived from an EMBL/GenBank/DDBJ whole genome shotgun (WGS) entry which is preliminary data.</text>
</comment>
<evidence type="ECO:0000313" key="2">
    <source>
        <dbReference type="EMBL" id="OQM39427.1"/>
    </source>
</evidence>
<protein>
    <submittedName>
        <fullName evidence="2">Uncharacterized protein</fullName>
    </submittedName>
</protein>
<gene>
    <name evidence="2" type="ORF">BZK42_24695</name>
</gene>
<dbReference type="Proteomes" id="UP000192573">
    <property type="component" value="Unassembled WGS sequence"/>
</dbReference>
<evidence type="ECO:0000313" key="3">
    <source>
        <dbReference type="Proteomes" id="UP000192573"/>
    </source>
</evidence>
<name>A0A1V8NSV6_CITBR</name>
<organism evidence="2 3">
    <name type="scientific">Citrobacter braakii</name>
    <dbReference type="NCBI Taxonomy" id="57706"/>
    <lineage>
        <taxon>Bacteria</taxon>
        <taxon>Pseudomonadati</taxon>
        <taxon>Pseudomonadota</taxon>
        <taxon>Gammaproteobacteria</taxon>
        <taxon>Enterobacterales</taxon>
        <taxon>Enterobacteriaceae</taxon>
        <taxon>Citrobacter</taxon>
        <taxon>Citrobacter freundii complex</taxon>
    </lineage>
</organism>
<dbReference type="AlphaFoldDB" id="A0A1V8NSV6"/>
<evidence type="ECO:0000256" key="1">
    <source>
        <dbReference type="SAM" id="MobiDB-lite"/>
    </source>
</evidence>
<accession>A0A1V8NSV6</accession>
<feature type="compositionally biased region" description="Polar residues" evidence="1">
    <location>
        <begin position="29"/>
        <end position="38"/>
    </location>
</feature>